<keyword evidence="1" id="KW-1133">Transmembrane helix</keyword>
<feature type="transmembrane region" description="Helical" evidence="1">
    <location>
        <begin position="86"/>
        <end position="106"/>
    </location>
</feature>
<protein>
    <submittedName>
        <fullName evidence="3">Uncharacterized protein</fullName>
    </submittedName>
</protein>
<gene>
    <name evidence="3" type="ORF">BSZ37_09765</name>
</gene>
<dbReference type="EMBL" id="MQWD01000001">
    <property type="protein sequence ID" value="PAP76705.1"/>
    <property type="molecule type" value="Genomic_DNA"/>
</dbReference>
<feature type="signal peptide" evidence="2">
    <location>
        <begin position="1"/>
        <end position="15"/>
    </location>
</feature>
<evidence type="ECO:0000256" key="2">
    <source>
        <dbReference type="SAM" id="SignalP"/>
    </source>
</evidence>
<proteinExistence type="predicted"/>
<name>A0A271J176_9BACT</name>
<comment type="caution">
    <text evidence="3">The sequence shown here is derived from an EMBL/GenBank/DDBJ whole genome shotgun (WGS) entry which is preliminary data.</text>
</comment>
<keyword evidence="4" id="KW-1185">Reference proteome</keyword>
<dbReference type="AlphaFoldDB" id="A0A271J176"/>
<sequence>MRALLLALLAISATAQPVASLRLGAPLPEADVSPGLRATAGTLFGTTGAFVGGGSAALGVVMVGFVAGDCSPFGCAGTVPDLTVPLVVAFASGGALGSAVAVHLIATDAGRRYGTRAADVGFRRDDWARALAGALVGTVPELLAVALIGPSEGGGEWIAVPIAQGLGTGLALAL</sequence>
<feature type="transmembrane region" description="Helical" evidence="1">
    <location>
        <begin position="127"/>
        <end position="148"/>
    </location>
</feature>
<keyword evidence="2" id="KW-0732">Signal</keyword>
<evidence type="ECO:0000256" key="1">
    <source>
        <dbReference type="SAM" id="Phobius"/>
    </source>
</evidence>
<evidence type="ECO:0000313" key="4">
    <source>
        <dbReference type="Proteomes" id="UP000216339"/>
    </source>
</evidence>
<keyword evidence="1" id="KW-0472">Membrane</keyword>
<feature type="chain" id="PRO_5013375117" evidence="2">
    <location>
        <begin position="16"/>
        <end position="174"/>
    </location>
</feature>
<organism evidence="3 4">
    <name type="scientific">Rubrivirga marina</name>
    <dbReference type="NCBI Taxonomy" id="1196024"/>
    <lineage>
        <taxon>Bacteria</taxon>
        <taxon>Pseudomonadati</taxon>
        <taxon>Rhodothermota</taxon>
        <taxon>Rhodothermia</taxon>
        <taxon>Rhodothermales</taxon>
        <taxon>Rubricoccaceae</taxon>
        <taxon>Rubrivirga</taxon>
    </lineage>
</organism>
<dbReference type="Proteomes" id="UP000216339">
    <property type="component" value="Unassembled WGS sequence"/>
</dbReference>
<reference evidence="3 4" key="1">
    <citation type="submission" date="2016-11" db="EMBL/GenBank/DDBJ databases">
        <title>Study of marine rhodopsin-containing bacteria.</title>
        <authorList>
            <person name="Yoshizawa S."/>
            <person name="Kumagai Y."/>
            <person name="Kogure K."/>
        </authorList>
    </citation>
    <scope>NUCLEOTIDE SEQUENCE [LARGE SCALE GENOMIC DNA]</scope>
    <source>
        <strain evidence="3 4">SAORIC-28</strain>
    </source>
</reference>
<dbReference type="RefSeq" id="WP_095510368.1">
    <property type="nucleotide sequence ID" value="NZ_MQWD01000001.1"/>
</dbReference>
<evidence type="ECO:0000313" key="3">
    <source>
        <dbReference type="EMBL" id="PAP76705.1"/>
    </source>
</evidence>
<accession>A0A271J176</accession>
<keyword evidence="1" id="KW-0812">Transmembrane</keyword>